<evidence type="ECO:0000313" key="3">
    <source>
        <dbReference type="Proteomes" id="UP000244450"/>
    </source>
</evidence>
<organism evidence="2 3">
    <name type="scientific">Chitinophaga parva</name>
    <dbReference type="NCBI Taxonomy" id="2169414"/>
    <lineage>
        <taxon>Bacteria</taxon>
        <taxon>Pseudomonadati</taxon>
        <taxon>Bacteroidota</taxon>
        <taxon>Chitinophagia</taxon>
        <taxon>Chitinophagales</taxon>
        <taxon>Chitinophagaceae</taxon>
        <taxon>Chitinophaga</taxon>
    </lineage>
</organism>
<dbReference type="EMBL" id="QCYK01000003">
    <property type="protein sequence ID" value="PUZ23134.1"/>
    <property type="molecule type" value="Genomic_DNA"/>
</dbReference>
<name>A0A2T7BDG2_9BACT</name>
<gene>
    <name evidence="2" type="ORF">DCC81_22295</name>
</gene>
<accession>A0A2T7BDG2</accession>
<dbReference type="GO" id="GO:0016491">
    <property type="term" value="F:oxidoreductase activity"/>
    <property type="evidence" value="ECO:0007669"/>
    <property type="project" value="UniProtKB-ARBA"/>
</dbReference>
<dbReference type="RefSeq" id="WP_108688878.1">
    <property type="nucleotide sequence ID" value="NZ_QCYK01000003.1"/>
</dbReference>
<dbReference type="OrthoDB" id="9770306at2"/>
<reference evidence="2 3" key="1">
    <citation type="submission" date="2018-04" db="EMBL/GenBank/DDBJ databases">
        <title>Chitinophaga fuyangensis sp. nov., isolated from soil in a chemical factory.</title>
        <authorList>
            <person name="Chen K."/>
        </authorList>
    </citation>
    <scope>NUCLEOTIDE SEQUENCE [LARGE SCALE GENOMIC DNA]</scope>
    <source>
        <strain evidence="2 3">LY-1</strain>
    </source>
</reference>
<dbReference type="PANTHER" id="PTHR30296">
    <property type="entry name" value="UNCHARACTERIZED PROTEIN YKGE"/>
    <property type="match status" value="1"/>
</dbReference>
<proteinExistence type="predicted"/>
<dbReference type="AlphaFoldDB" id="A0A2T7BDG2"/>
<evidence type="ECO:0000259" key="1">
    <source>
        <dbReference type="Pfam" id="PF02754"/>
    </source>
</evidence>
<feature type="domain" description="Cysteine-rich" evidence="1">
    <location>
        <begin position="132"/>
        <end position="216"/>
    </location>
</feature>
<protein>
    <submittedName>
        <fullName evidence="2">Fe-S oxidoreductase</fullName>
    </submittedName>
</protein>
<feature type="domain" description="Cysteine-rich" evidence="1">
    <location>
        <begin position="3"/>
        <end position="82"/>
    </location>
</feature>
<dbReference type="Pfam" id="PF02754">
    <property type="entry name" value="CCG"/>
    <property type="match status" value="2"/>
</dbReference>
<dbReference type="PANTHER" id="PTHR30296:SF0">
    <property type="entry name" value="LACTATE UTILIZATION PROTEIN A"/>
    <property type="match status" value="1"/>
</dbReference>
<dbReference type="Proteomes" id="UP000244450">
    <property type="component" value="Unassembled WGS sequence"/>
</dbReference>
<keyword evidence="3" id="KW-1185">Reference proteome</keyword>
<dbReference type="GO" id="GO:0005829">
    <property type="term" value="C:cytosol"/>
    <property type="evidence" value="ECO:0007669"/>
    <property type="project" value="TreeGrafter"/>
</dbReference>
<comment type="caution">
    <text evidence="2">The sequence shown here is derived from an EMBL/GenBank/DDBJ whole genome shotgun (WGS) entry which is preliminary data.</text>
</comment>
<sequence>MNVQLFIPCFVDQLFPETAFNMVKVLEKLGCTVSYNTDQTCCGQPAFNAGYWDECRTVATKFVKDFTPYDYIVAPSGSCTGFVRNYYGKLFDNSAAHNEVKQLKRNLYEFTEFLTEVLNVTDLGATLNGVGTYHDACGALRECGIKEGPRKLLEKVKGLELREMTDCETCCGFGGTFAVKFEPISIGMGEQKVHNAVNSGADYLISTDLSCLMHLDGYIRKHGTNIKIMHIADVLASGW</sequence>
<evidence type="ECO:0000313" key="2">
    <source>
        <dbReference type="EMBL" id="PUZ23134.1"/>
    </source>
</evidence>
<dbReference type="InterPro" id="IPR004017">
    <property type="entry name" value="Cys_rich_dom"/>
</dbReference>